<evidence type="ECO:0000313" key="4">
    <source>
        <dbReference type="Proteomes" id="UP000070587"/>
    </source>
</evidence>
<name>A0A127B8V2_9EURY</name>
<reference evidence="4" key="1">
    <citation type="submission" date="2015-02" db="EMBL/GenBank/DDBJ databases">
        <title>Pyrococcus kukulkanii sp. nov., a novel hyperthermophilic archaeon isolated from a deep-sea hydrothermal vent at the Guaymas Basin.</title>
        <authorList>
            <person name="Oger P.M."/>
            <person name="Callac N."/>
            <person name="Jebbar M."/>
            <person name="Godfroy A."/>
        </authorList>
    </citation>
    <scope>NUCLEOTIDE SEQUENCE [LARGE SCALE GENOMIC DNA]</scope>
    <source>
        <strain evidence="4">NCB100</strain>
    </source>
</reference>
<evidence type="ECO:0000313" key="2">
    <source>
        <dbReference type="EMBL" id="AMM53803.1"/>
    </source>
</evidence>
<organism evidence="2 4">
    <name type="scientific">Pyrococcus kukulkanii</name>
    <dbReference type="NCBI Taxonomy" id="1609559"/>
    <lineage>
        <taxon>Archaea</taxon>
        <taxon>Methanobacteriati</taxon>
        <taxon>Methanobacteriota</taxon>
        <taxon>Thermococci</taxon>
        <taxon>Thermococcales</taxon>
        <taxon>Thermococcaceae</taxon>
        <taxon>Pyrococcus</taxon>
    </lineage>
</organism>
<dbReference type="EMBL" id="JARRIG010000006">
    <property type="protein sequence ID" value="MFA4804914.1"/>
    <property type="molecule type" value="Genomic_DNA"/>
</dbReference>
<dbReference type="STRING" id="1609559.TQ32_04365"/>
<accession>A0A127B8V2</accession>
<dbReference type="Proteomes" id="UP001571980">
    <property type="component" value="Unassembled WGS sequence"/>
</dbReference>
<dbReference type="Gene3D" id="1.10.10.10">
    <property type="entry name" value="Winged helix-like DNA-binding domain superfamily/Winged helix DNA-binding domain"/>
    <property type="match status" value="1"/>
</dbReference>
<evidence type="ECO:0000313" key="3">
    <source>
        <dbReference type="EMBL" id="MFA4804914.1"/>
    </source>
</evidence>
<dbReference type="EMBL" id="CP010835">
    <property type="protein sequence ID" value="AMM53803.1"/>
    <property type="molecule type" value="Genomic_DNA"/>
</dbReference>
<dbReference type="AlphaFoldDB" id="A0A127B8V2"/>
<dbReference type="GeneID" id="28491042"/>
<proteinExistence type="predicted"/>
<dbReference type="SUPFAM" id="SSF46785">
    <property type="entry name" value="Winged helix' DNA-binding domain"/>
    <property type="match status" value="1"/>
</dbReference>
<keyword evidence="5" id="KW-1185">Reference proteome</keyword>
<dbReference type="Proteomes" id="UP000070587">
    <property type="component" value="Chromosome"/>
</dbReference>
<evidence type="ECO:0000259" key="1">
    <source>
        <dbReference type="Pfam" id="PF01978"/>
    </source>
</evidence>
<dbReference type="InterPro" id="IPR002831">
    <property type="entry name" value="Tscrpt_reg_TrmB_N"/>
</dbReference>
<reference evidence="3 5" key="3">
    <citation type="submission" date="2023-03" db="EMBL/GenBank/DDBJ databases">
        <title>Speciation in Pyrococcus: adaptation to high temperature as a mechanism.</title>
        <authorList>
            <person name="Gu J."/>
        </authorList>
    </citation>
    <scope>NUCLEOTIDE SEQUENCE [LARGE SCALE GENOMIC DNA]</scope>
    <source>
        <strain evidence="3 5">LMOA34</strain>
    </source>
</reference>
<feature type="domain" description="Transcription regulator TrmB N-terminal" evidence="1">
    <location>
        <begin position="12"/>
        <end position="81"/>
    </location>
</feature>
<dbReference type="Pfam" id="PF01978">
    <property type="entry name" value="TrmB"/>
    <property type="match status" value="1"/>
</dbReference>
<gene>
    <name evidence="3" type="ORF">P8X34_09280</name>
    <name evidence="2" type="ORF">TQ32_04365</name>
</gene>
<sequence>MEDILRALSEVLKTFELGESEIKIYSLLQRESLTPRQIAKALGLSERIVREKLKHLLELGLVERTLVNRGWLGYVYRAKAPREALQEIFKRIESTLKALEKESKMKLKN</sequence>
<reference evidence="2 4" key="2">
    <citation type="journal article" date="2016" name="Int. J. Syst. Evol. Microbiol.">
        <title>Pyrococcus kukulkanii sp. nov., a hyperthermophilic, piezophilic archaeon isolated from a deep-sea hydrothermal vent.</title>
        <authorList>
            <person name="Callac N."/>
            <person name="Oger P."/>
            <person name="Lesongeur F."/>
            <person name="Rattray J.E."/>
            <person name="Vannier P."/>
            <person name="Michoud G."/>
            <person name="Beauverger M."/>
            <person name="Gayet N."/>
            <person name="Rouxel O."/>
            <person name="Jebbar M."/>
            <person name="Godfroy A."/>
        </authorList>
    </citation>
    <scope>NUCLEOTIDE SEQUENCE [LARGE SCALE GENOMIC DNA]</scope>
    <source>
        <strain evidence="2 4">NCB100</strain>
    </source>
</reference>
<dbReference type="PATRIC" id="fig|1609559.3.peg.909"/>
<dbReference type="SMR" id="A0A127B8V2"/>
<protein>
    <submittedName>
        <fullName evidence="3">Helix-turn-helix domain-containing protein</fullName>
    </submittedName>
    <submittedName>
        <fullName evidence="2">TrmB family transcriptional regulator</fullName>
    </submittedName>
</protein>
<dbReference type="InterPro" id="IPR036390">
    <property type="entry name" value="WH_DNA-bd_sf"/>
</dbReference>
<dbReference type="KEGG" id="pyc:TQ32_04365"/>
<dbReference type="InterPro" id="IPR036388">
    <property type="entry name" value="WH-like_DNA-bd_sf"/>
</dbReference>
<dbReference type="RefSeq" id="WP_068321493.1">
    <property type="nucleotide sequence ID" value="NZ_CP010835.1"/>
</dbReference>
<evidence type="ECO:0000313" key="5">
    <source>
        <dbReference type="Proteomes" id="UP001571980"/>
    </source>
</evidence>
<dbReference type="OrthoDB" id="94698at2157"/>